<dbReference type="GO" id="GO:0046872">
    <property type="term" value="F:metal ion binding"/>
    <property type="evidence" value="ECO:0007669"/>
    <property type="project" value="UniProtKB-KW"/>
</dbReference>
<feature type="domain" description="CBS" evidence="8">
    <location>
        <begin position="270"/>
        <end position="322"/>
    </location>
</feature>
<evidence type="ECO:0000256" key="6">
    <source>
        <dbReference type="PIRSR" id="PIRSR004692-3"/>
    </source>
</evidence>
<evidence type="ECO:0000259" key="9">
    <source>
        <dbReference type="PROSITE" id="PS51464"/>
    </source>
</evidence>
<comment type="caution">
    <text evidence="10">The sequence shown here is derived from an EMBL/GenBank/DDBJ whole genome shotgun (WGS) entry which is preliminary data.</text>
</comment>
<evidence type="ECO:0000256" key="3">
    <source>
        <dbReference type="ARBA" id="ARBA00023122"/>
    </source>
</evidence>
<evidence type="ECO:0000256" key="1">
    <source>
        <dbReference type="ARBA" id="ARBA00008165"/>
    </source>
</evidence>
<feature type="site" description="Catalytically relevant" evidence="6">
    <location>
        <position position="56"/>
    </location>
</feature>
<dbReference type="CDD" id="cd04604">
    <property type="entry name" value="CBS_pair_SIS_assoc"/>
    <property type="match status" value="1"/>
</dbReference>
<evidence type="ECO:0000256" key="7">
    <source>
        <dbReference type="PROSITE-ProRule" id="PRU00703"/>
    </source>
</evidence>
<keyword evidence="5" id="KW-0862">Zinc</keyword>
<dbReference type="GO" id="GO:0097367">
    <property type="term" value="F:carbohydrate derivative binding"/>
    <property type="evidence" value="ECO:0007669"/>
    <property type="project" value="InterPro"/>
</dbReference>
<dbReference type="InterPro" id="IPR046348">
    <property type="entry name" value="SIS_dom_sf"/>
</dbReference>
<dbReference type="InterPro" id="IPR001347">
    <property type="entry name" value="SIS_dom"/>
</dbReference>
<accession>A0A437J788</accession>
<gene>
    <name evidence="10" type="ORF">ENE74_11230</name>
</gene>
<evidence type="ECO:0000313" key="10">
    <source>
        <dbReference type="EMBL" id="RVT41015.1"/>
    </source>
</evidence>
<reference evidence="10 11" key="1">
    <citation type="submission" date="2019-01" db="EMBL/GenBank/DDBJ databases">
        <authorList>
            <person name="Chen W.-M."/>
        </authorList>
    </citation>
    <scope>NUCLEOTIDE SEQUENCE [LARGE SCALE GENOMIC DNA]</scope>
    <source>
        <strain evidence="10 11">TLA-22</strain>
    </source>
</reference>
<dbReference type="Pfam" id="PF00571">
    <property type="entry name" value="CBS"/>
    <property type="match status" value="2"/>
</dbReference>
<dbReference type="PANTHER" id="PTHR42745:SF1">
    <property type="entry name" value="ARABINOSE 5-PHOSPHATE ISOMERASE KDSD"/>
    <property type="match status" value="1"/>
</dbReference>
<keyword evidence="11" id="KW-1185">Reference proteome</keyword>
<organism evidence="10 11">
    <name type="scientific">Sphingobium algorifonticola</name>
    <dbReference type="NCBI Taxonomy" id="2008318"/>
    <lineage>
        <taxon>Bacteria</taxon>
        <taxon>Pseudomonadati</taxon>
        <taxon>Pseudomonadota</taxon>
        <taxon>Alphaproteobacteria</taxon>
        <taxon>Sphingomonadales</taxon>
        <taxon>Sphingomonadaceae</taxon>
        <taxon>Sphingobium</taxon>
    </lineage>
</organism>
<dbReference type="FunFam" id="3.40.50.10490:FF:000011">
    <property type="entry name" value="Arabinose 5-phosphate isomerase"/>
    <property type="match status" value="1"/>
</dbReference>
<evidence type="ECO:0000256" key="5">
    <source>
        <dbReference type="PIRSR" id="PIRSR004692-2"/>
    </source>
</evidence>
<dbReference type="SMART" id="SM00116">
    <property type="entry name" value="CBS"/>
    <property type="match status" value="1"/>
</dbReference>
<evidence type="ECO:0000313" key="11">
    <source>
        <dbReference type="Proteomes" id="UP000282977"/>
    </source>
</evidence>
<dbReference type="SUPFAM" id="SSF53697">
    <property type="entry name" value="SIS domain"/>
    <property type="match status" value="1"/>
</dbReference>
<name>A0A437J788_9SPHN</name>
<feature type="domain" description="SIS" evidence="9">
    <location>
        <begin position="37"/>
        <end position="181"/>
    </location>
</feature>
<dbReference type="InterPro" id="IPR046342">
    <property type="entry name" value="CBS_dom_sf"/>
</dbReference>
<keyword evidence="10" id="KW-0413">Isomerase</keyword>
<dbReference type="RefSeq" id="WP_127691011.1">
    <property type="nucleotide sequence ID" value="NZ_RZUL01000003.1"/>
</dbReference>
<dbReference type="PANTHER" id="PTHR42745">
    <property type="match status" value="1"/>
</dbReference>
<dbReference type="InterPro" id="IPR000644">
    <property type="entry name" value="CBS_dom"/>
</dbReference>
<comment type="similarity">
    <text evidence="1 4">Belongs to the SIS family. GutQ/KpsF subfamily.</text>
</comment>
<feature type="site" description="Catalytically relevant" evidence="6">
    <location>
        <position position="108"/>
    </location>
</feature>
<proteinExistence type="inferred from homology"/>
<dbReference type="GO" id="GO:1901135">
    <property type="term" value="P:carbohydrate derivative metabolic process"/>
    <property type="evidence" value="ECO:0007669"/>
    <property type="project" value="InterPro"/>
</dbReference>
<dbReference type="GO" id="GO:0005975">
    <property type="term" value="P:carbohydrate metabolic process"/>
    <property type="evidence" value="ECO:0007669"/>
    <property type="project" value="InterPro"/>
</dbReference>
<dbReference type="AlphaFoldDB" id="A0A437J788"/>
<dbReference type="EMBL" id="RZUL01000003">
    <property type="protein sequence ID" value="RVT41015.1"/>
    <property type="molecule type" value="Genomic_DNA"/>
</dbReference>
<dbReference type="PROSITE" id="PS51371">
    <property type="entry name" value="CBS"/>
    <property type="match status" value="2"/>
</dbReference>
<dbReference type="SUPFAM" id="SSF54631">
    <property type="entry name" value="CBS-domain pair"/>
    <property type="match status" value="1"/>
</dbReference>
<evidence type="ECO:0000259" key="8">
    <source>
        <dbReference type="PROSITE" id="PS51371"/>
    </source>
</evidence>
<dbReference type="CDD" id="cd05014">
    <property type="entry name" value="SIS_Kpsf"/>
    <property type="match status" value="1"/>
</dbReference>
<dbReference type="OrthoDB" id="9762536at2"/>
<dbReference type="InterPro" id="IPR035474">
    <property type="entry name" value="SIS_Kpsf"/>
</dbReference>
<keyword evidence="2" id="KW-0677">Repeat</keyword>
<keyword evidence="3 7" id="KW-0129">CBS domain</keyword>
<protein>
    <submittedName>
        <fullName evidence="10">KpsF/GutQ family sugar-phosphate isomerase</fullName>
    </submittedName>
</protein>
<dbReference type="PROSITE" id="PS51464">
    <property type="entry name" value="SIS"/>
    <property type="match status" value="1"/>
</dbReference>
<dbReference type="NCBIfam" id="TIGR00393">
    <property type="entry name" value="kpsF"/>
    <property type="match status" value="1"/>
</dbReference>
<dbReference type="Gene3D" id="3.40.50.10490">
    <property type="entry name" value="Glucose-6-phosphate isomerase like protein, domain 1"/>
    <property type="match status" value="1"/>
</dbReference>
<dbReference type="Gene3D" id="3.10.580.10">
    <property type="entry name" value="CBS-domain"/>
    <property type="match status" value="1"/>
</dbReference>
<feature type="site" description="Catalytically relevant" evidence="6">
    <location>
        <position position="149"/>
    </location>
</feature>
<keyword evidence="5" id="KW-0479">Metal-binding</keyword>
<dbReference type="InterPro" id="IPR050986">
    <property type="entry name" value="GutQ/KpsF_isomerases"/>
</dbReference>
<evidence type="ECO:0000256" key="4">
    <source>
        <dbReference type="PIRNR" id="PIRNR004692"/>
    </source>
</evidence>
<dbReference type="InterPro" id="IPR004800">
    <property type="entry name" value="KdsD/KpsF-type"/>
</dbReference>
<dbReference type="Proteomes" id="UP000282977">
    <property type="component" value="Unassembled WGS sequence"/>
</dbReference>
<dbReference type="PIRSF" id="PIRSF004692">
    <property type="entry name" value="KdsD_KpsF"/>
    <property type="match status" value="1"/>
</dbReference>
<feature type="domain" description="CBS" evidence="8">
    <location>
        <begin position="206"/>
        <end position="265"/>
    </location>
</feature>
<sequence>MNIATRISSIESGRRVIDQEASGLVALSAALDEKFSSAVRIVAATTGRVIVTGIGKSGHVARKIAATLASTGTPAFFVHPAEASHGDLGMLKPVDSLVVLSNSGATVELRAIVAHARQIGIPIIAIASKQDSPIVRQSTVALCIPRMAEACPVKIAPTTSTTMMLALGDALAIATMEMRGTSRADLMRLHPGGSIGWKLMPVDTLLREGDPLPLVRPGTGMRDVVLEMTSTGKGAAGVVDDDGNLVGIITDGDLRRSFDQMLIATAGDVMTRNPITVPSGTLIEDALTLLSEAAITVVFVMSRENPRHPIGLLHIHSMALGL</sequence>
<feature type="binding site" evidence="5">
    <location>
        <position position="79"/>
    </location>
    <ligand>
        <name>Zn(2+)</name>
        <dbReference type="ChEBI" id="CHEBI:29105"/>
    </ligand>
</feature>
<evidence type="ECO:0000256" key="2">
    <source>
        <dbReference type="ARBA" id="ARBA00022737"/>
    </source>
</evidence>
<dbReference type="Pfam" id="PF01380">
    <property type="entry name" value="SIS"/>
    <property type="match status" value="1"/>
</dbReference>
<dbReference type="GO" id="GO:0019146">
    <property type="term" value="F:arabinose-5-phosphate isomerase activity"/>
    <property type="evidence" value="ECO:0007669"/>
    <property type="project" value="UniProtKB-ARBA"/>
</dbReference>
<feature type="site" description="Catalytically relevant" evidence="6">
    <location>
        <position position="190"/>
    </location>
</feature>